<sequence>KLRHVFQVTPVRMPDYLQPMSVDPEVAAAPRKERTKSRIIVPEGPQRRNALFNVRETINEDEEEETPPLSPSSSSSLPSPPPEEQTAVTVSGTADYQKIVNAYKKHAKRLVKVVHRVTGGRKESEDDGSTYDLTTNEREEWEREQLKLPFHIP</sequence>
<protein>
    <submittedName>
        <fullName evidence="2">Uncharacterized protein</fullName>
    </submittedName>
</protein>
<comment type="caution">
    <text evidence="2">The sequence shown here is derived from an EMBL/GenBank/DDBJ whole genome shotgun (WGS) entry which is preliminary data.</text>
</comment>
<evidence type="ECO:0000313" key="2">
    <source>
        <dbReference type="EMBL" id="GMT31691.1"/>
    </source>
</evidence>
<feature type="non-terminal residue" evidence="2">
    <location>
        <position position="1"/>
    </location>
</feature>
<gene>
    <name evidence="2" type="ORF">PFISCL1PPCAC_22988</name>
</gene>
<keyword evidence="3" id="KW-1185">Reference proteome</keyword>
<name>A0AAV5WIA8_9BILA</name>
<dbReference type="AlphaFoldDB" id="A0AAV5WIA8"/>
<organism evidence="2 3">
    <name type="scientific">Pristionchus fissidentatus</name>
    <dbReference type="NCBI Taxonomy" id="1538716"/>
    <lineage>
        <taxon>Eukaryota</taxon>
        <taxon>Metazoa</taxon>
        <taxon>Ecdysozoa</taxon>
        <taxon>Nematoda</taxon>
        <taxon>Chromadorea</taxon>
        <taxon>Rhabditida</taxon>
        <taxon>Rhabditina</taxon>
        <taxon>Diplogasteromorpha</taxon>
        <taxon>Diplogasteroidea</taxon>
        <taxon>Neodiplogasteridae</taxon>
        <taxon>Pristionchus</taxon>
    </lineage>
</organism>
<feature type="non-terminal residue" evidence="2">
    <location>
        <position position="153"/>
    </location>
</feature>
<proteinExistence type="predicted"/>
<feature type="compositionally biased region" description="Basic and acidic residues" evidence="1">
    <location>
        <begin position="135"/>
        <end position="146"/>
    </location>
</feature>
<feature type="region of interest" description="Disordered" evidence="1">
    <location>
        <begin position="117"/>
        <end position="153"/>
    </location>
</feature>
<reference evidence="2" key="1">
    <citation type="submission" date="2023-10" db="EMBL/GenBank/DDBJ databases">
        <title>Genome assembly of Pristionchus species.</title>
        <authorList>
            <person name="Yoshida K."/>
            <person name="Sommer R.J."/>
        </authorList>
    </citation>
    <scope>NUCLEOTIDE SEQUENCE</scope>
    <source>
        <strain evidence="2">RS5133</strain>
    </source>
</reference>
<dbReference type="Proteomes" id="UP001432322">
    <property type="component" value="Unassembled WGS sequence"/>
</dbReference>
<feature type="region of interest" description="Disordered" evidence="1">
    <location>
        <begin position="26"/>
        <end position="90"/>
    </location>
</feature>
<dbReference type="EMBL" id="BTSY01000006">
    <property type="protein sequence ID" value="GMT31691.1"/>
    <property type="molecule type" value="Genomic_DNA"/>
</dbReference>
<evidence type="ECO:0000313" key="3">
    <source>
        <dbReference type="Proteomes" id="UP001432322"/>
    </source>
</evidence>
<evidence type="ECO:0000256" key="1">
    <source>
        <dbReference type="SAM" id="MobiDB-lite"/>
    </source>
</evidence>
<accession>A0AAV5WIA8</accession>